<feature type="modified residue" description="4-aspartylphosphate" evidence="13">
    <location>
        <position position="1457"/>
    </location>
</feature>
<dbReference type="Pfam" id="PF13426">
    <property type="entry name" value="PAS_9"/>
    <property type="match status" value="1"/>
</dbReference>
<dbReference type="CDD" id="cd17546">
    <property type="entry name" value="REC_hyHK_CKI1_RcsC-like"/>
    <property type="match status" value="2"/>
</dbReference>
<feature type="region of interest" description="Disordered" evidence="14">
    <location>
        <begin position="1532"/>
        <end position="1554"/>
    </location>
</feature>
<dbReference type="Pfam" id="PF00512">
    <property type="entry name" value="HisKA"/>
    <property type="match status" value="1"/>
</dbReference>
<evidence type="ECO:0000256" key="2">
    <source>
        <dbReference type="ARBA" id="ARBA00004651"/>
    </source>
</evidence>
<dbReference type="InterPro" id="IPR036641">
    <property type="entry name" value="HPT_dom_sf"/>
</dbReference>
<dbReference type="SMART" id="SM00388">
    <property type="entry name" value="HisKA"/>
    <property type="match status" value="1"/>
</dbReference>
<dbReference type="Pfam" id="PF07494">
    <property type="entry name" value="Reg_prop"/>
    <property type="match status" value="10"/>
</dbReference>
<dbReference type="InterPro" id="IPR011047">
    <property type="entry name" value="Quinoprotein_ADH-like_sf"/>
</dbReference>
<dbReference type="SUPFAM" id="SSF52172">
    <property type="entry name" value="CheY-like"/>
    <property type="match status" value="2"/>
</dbReference>
<dbReference type="PROSITE" id="PS50894">
    <property type="entry name" value="HPT"/>
    <property type="match status" value="1"/>
</dbReference>
<dbReference type="Gene3D" id="3.40.50.2300">
    <property type="match status" value="2"/>
</dbReference>
<keyword evidence="11" id="KW-0472">Membrane</keyword>
<comment type="catalytic activity">
    <reaction evidence="1">
        <text>ATP + protein L-histidine = ADP + protein N-phospho-L-histidine.</text>
        <dbReference type="EC" id="2.7.13.3"/>
    </reaction>
</comment>
<dbReference type="InterPro" id="IPR001789">
    <property type="entry name" value="Sig_transdc_resp-reg_receiver"/>
</dbReference>
<dbReference type="PANTHER" id="PTHR45339">
    <property type="entry name" value="HYBRID SIGNAL TRANSDUCTION HISTIDINE KINASE J"/>
    <property type="match status" value="1"/>
</dbReference>
<dbReference type="InterPro" id="IPR008207">
    <property type="entry name" value="Sig_transdc_His_kin_Hpt_dom"/>
</dbReference>
<evidence type="ECO:0000256" key="3">
    <source>
        <dbReference type="ARBA" id="ARBA00012438"/>
    </source>
</evidence>
<evidence type="ECO:0000256" key="1">
    <source>
        <dbReference type="ARBA" id="ARBA00000085"/>
    </source>
</evidence>
<dbReference type="SUPFAM" id="SSF50998">
    <property type="entry name" value="Quinoprotein alcohol dehydrogenase-like"/>
    <property type="match status" value="1"/>
</dbReference>
<dbReference type="Gene3D" id="3.30.450.20">
    <property type="entry name" value="PAS domain"/>
    <property type="match status" value="1"/>
</dbReference>
<dbReference type="PROSITE" id="PS50109">
    <property type="entry name" value="HIS_KIN"/>
    <property type="match status" value="1"/>
</dbReference>
<organism evidence="20 21">
    <name type="scientific">candidate division CSSED10-310 bacterium</name>
    <dbReference type="NCBI Taxonomy" id="2855610"/>
    <lineage>
        <taxon>Bacteria</taxon>
        <taxon>Bacteria division CSSED10-310</taxon>
    </lineage>
</organism>
<dbReference type="InterPro" id="IPR011110">
    <property type="entry name" value="Reg_prop"/>
</dbReference>
<dbReference type="SUPFAM" id="SSF47384">
    <property type="entry name" value="Homodimeric domain of signal transducing histidine kinase"/>
    <property type="match status" value="1"/>
</dbReference>
<dbReference type="SMART" id="SM00387">
    <property type="entry name" value="HATPase_c"/>
    <property type="match status" value="1"/>
</dbReference>
<dbReference type="InterPro" id="IPR004358">
    <property type="entry name" value="Sig_transdc_His_kin-like_C"/>
</dbReference>
<evidence type="ECO:0000256" key="7">
    <source>
        <dbReference type="ARBA" id="ARBA00022741"/>
    </source>
</evidence>
<dbReference type="CDD" id="cd00082">
    <property type="entry name" value="HisKA"/>
    <property type="match status" value="1"/>
</dbReference>
<dbReference type="SMART" id="SM00073">
    <property type="entry name" value="HPT"/>
    <property type="match status" value="1"/>
</dbReference>
<evidence type="ECO:0000256" key="4">
    <source>
        <dbReference type="ARBA" id="ARBA00022475"/>
    </source>
</evidence>
<evidence type="ECO:0000256" key="13">
    <source>
        <dbReference type="PROSITE-ProRule" id="PRU00169"/>
    </source>
</evidence>
<evidence type="ECO:0000256" key="6">
    <source>
        <dbReference type="ARBA" id="ARBA00022692"/>
    </source>
</evidence>
<dbReference type="InterPro" id="IPR000700">
    <property type="entry name" value="PAS-assoc_C"/>
</dbReference>
<dbReference type="CDD" id="cd00146">
    <property type="entry name" value="PKD"/>
    <property type="match status" value="1"/>
</dbReference>
<dbReference type="PROSITE" id="PS50112">
    <property type="entry name" value="PAS"/>
    <property type="match status" value="1"/>
</dbReference>
<keyword evidence="5 13" id="KW-0597">Phosphoprotein</keyword>
<dbReference type="SUPFAM" id="SSF55874">
    <property type="entry name" value="ATPase domain of HSP90 chaperone/DNA topoisomerase II/histidine kinase"/>
    <property type="match status" value="1"/>
</dbReference>
<dbReference type="SMART" id="SM00448">
    <property type="entry name" value="REC"/>
    <property type="match status" value="2"/>
</dbReference>
<feature type="domain" description="Response regulatory" evidence="16">
    <location>
        <begin position="1259"/>
        <end position="1380"/>
    </location>
</feature>
<dbReference type="Pfam" id="PF01627">
    <property type="entry name" value="Hpt"/>
    <property type="match status" value="1"/>
</dbReference>
<evidence type="ECO:0000259" key="17">
    <source>
        <dbReference type="PROSITE" id="PS50112"/>
    </source>
</evidence>
<dbReference type="InterPro" id="IPR015943">
    <property type="entry name" value="WD40/YVTN_repeat-like_dom_sf"/>
</dbReference>
<dbReference type="SUPFAM" id="SSF63829">
    <property type="entry name" value="Calcium-dependent phosphotriesterase"/>
    <property type="match status" value="2"/>
</dbReference>
<comment type="caution">
    <text evidence="20">The sequence shown here is derived from an EMBL/GenBank/DDBJ whole genome shotgun (WGS) entry which is preliminary data.</text>
</comment>
<dbReference type="PRINTS" id="PR00344">
    <property type="entry name" value="BCTRLSENSOR"/>
</dbReference>
<dbReference type="PROSITE" id="PS50113">
    <property type="entry name" value="PAC"/>
    <property type="match status" value="1"/>
</dbReference>
<dbReference type="SUPFAM" id="SSF55785">
    <property type="entry name" value="PYP-like sensor domain (PAS domain)"/>
    <property type="match status" value="1"/>
</dbReference>
<keyword evidence="4" id="KW-1003">Cell membrane</keyword>
<feature type="modified residue" description="Phosphohistidine" evidence="12">
    <location>
        <position position="1608"/>
    </location>
</feature>
<evidence type="ECO:0000259" key="18">
    <source>
        <dbReference type="PROSITE" id="PS50113"/>
    </source>
</evidence>
<feature type="domain" description="Histidine kinase" evidence="15">
    <location>
        <begin position="1019"/>
        <end position="1240"/>
    </location>
</feature>
<dbReference type="InterPro" id="IPR013783">
    <property type="entry name" value="Ig-like_fold"/>
</dbReference>
<dbReference type="CDD" id="cd16922">
    <property type="entry name" value="HATPase_EvgS-ArcB-TorS-like"/>
    <property type="match status" value="1"/>
</dbReference>
<dbReference type="SUPFAM" id="SSF47226">
    <property type="entry name" value="Histidine-containing phosphotransfer domain, HPT domain"/>
    <property type="match status" value="1"/>
</dbReference>
<dbReference type="Gene3D" id="2.130.10.10">
    <property type="entry name" value="YVTN repeat-like/Quinoprotein amine dehydrogenase"/>
    <property type="match status" value="6"/>
</dbReference>
<evidence type="ECO:0000256" key="5">
    <source>
        <dbReference type="ARBA" id="ARBA00022553"/>
    </source>
</evidence>
<dbReference type="EC" id="2.7.13.3" evidence="3"/>
<evidence type="ECO:0000313" key="21">
    <source>
        <dbReference type="Proteomes" id="UP001594351"/>
    </source>
</evidence>
<dbReference type="Pfam" id="PF02518">
    <property type="entry name" value="HATPase_c"/>
    <property type="match status" value="1"/>
</dbReference>
<proteinExistence type="predicted"/>
<evidence type="ECO:0000256" key="8">
    <source>
        <dbReference type="ARBA" id="ARBA00022840"/>
    </source>
</evidence>
<dbReference type="Gene3D" id="1.10.287.130">
    <property type="match status" value="1"/>
</dbReference>
<keyword evidence="6" id="KW-0812">Transmembrane</keyword>
<dbReference type="InterPro" id="IPR003594">
    <property type="entry name" value="HATPase_dom"/>
</dbReference>
<evidence type="ECO:0000256" key="10">
    <source>
        <dbReference type="ARBA" id="ARBA00023012"/>
    </source>
</evidence>
<evidence type="ECO:0000259" key="15">
    <source>
        <dbReference type="PROSITE" id="PS50109"/>
    </source>
</evidence>
<evidence type="ECO:0000313" key="20">
    <source>
        <dbReference type="EMBL" id="MFC1848917.1"/>
    </source>
</evidence>
<dbReference type="InterPro" id="IPR036097">
    <property type="entry name" value="HisK_dim/P_sf"/>
</dbReference>
<evidence type="ECO:0000256" key="12">
    <source>
        <dbReference type="PROSITE-ProRule" id="PRU00110"/>
    </source>
</evidence>
<dbReference type="Gene3D" id="3.30.565.10">
    <property type="entry name" value="Histidine kinase-like ATPase, C-terminal domain"/>
    <property type="match status" value="1"/>
</dbReference>
<keyword evidence="10" id="KW-0902">Two-component regulatory system</keyword>
<dbReference type="Proteomes" id="UP001594351">
    <property type="component" value="Unassembled WGS sequence"/>
</dbReference>
<dbReference type="PROSITE" id="PS50110">
    <property type="entry name" value="RESPONSE_REGULATORY"/>
    <property type="match status" value="2"/>
</dbReference>
<keyword evidence="21" id="KW-1185">Reference proteome</keyword>
<dbReference type="CDD" id="cd00130">
    <property type="entry name" value="PAS"/>
    <property type="match status" value="1"/>
</dbReference>
<dbReference type="Pfam" id="PF00072">
    <property type="entry name" value="Response_reg"/>
    <property type="match status" value="2"/>
</dbReference>
<dbReference type="NCBIfam" id="TIGR00229">
    <property type="entry name" value="sensory_box"/>
    <property type="match status" value="1"/>
</dbReference>
<dbReference type="InterPro" id="IPR036890">
    <property type="entry name" value="HATPase_C_sf"/>
</dbReference>
<dbReference type="InterPro" id="IPR000014">
    <property type="entry name" value="PAS"/>
</dbReference>
<dbReference type="CDD" id="cd00088">
    <property type="entry name" value="HPT"/>
    <property type="match status" value="1"/>
</dbReference>
<keyword evidence="8" id="KW-0067">ATP-binding</keyword>
<comment type="subcellular location">
    <subcellularLocation>
        <location evidence="2">Cell membrane</location>
        <topology evidence="2">Multi-pass membrane protein</topology>
    </subcellularLocation>
</comment>
<dbReference type="PANTHER" id="PTHR45339:SF1">
    <property type="entry name" value="HYBRID SIGNAL TRANSDUCTION HISTIDINE KINASE J"/>
    <property type="match status" value="1"/>
</dbReference>
<dbReference type="Pfam" id="PF07495">
    <property type="entry name" value="Y_Y_Y"/>
    <property type="match status" value="1"/>
</dbReference>
<dbReference type="EMBL" id="JBHPBY010000012">
    <property type="protein sequence ID" value="MFC1848917.1"/>
    <property type="molecule type" value="Genomic_DNA"/>
</dbReference>
<gene>
    <name evidence="20" type="ORF">ACFL27_01800</name>
</gene>
<dbReference type="InterPro" id="IPR003661">
    <property type="entry name" value="HisK_dim/P_dom"/>
</dbReference>
<evidence type="ECO:0000256" key="11">
    <source>
        <dbReference type="ARBA" id="ARBA00023136"/>
    </source>
</evidence>
<dbReference type="InterPro" id="IPR011123">
    <property type="entry name" value="Y_Y_Y"/>
</dbReference>
<reference evidence="20 21" key="1">
    <citation type="submission" date="2024-09" db="EMBL/GenBank/DDBJ databases">
        <title>Laminarin stimulates single cell rates of sulfate reduction while oxygen inhibits transcriptomic activity in coastal marine sediment.</title>
        <authorList>
            <person name="Lindsay M."/>
            <person name="Orcutt B."/>
            <person name="Emerson D."/>
            <person name="Stepanauskas R."/>
            <person name="D'Angelo T."/>
        </authorList>
    </citation>
    <scope>NUCLEOTIDE SEQUENCE [LARGE SCALE GENOMIC DNA]</scope>
    <source>
        <strain evidence="20">SAG AM-311-K15</strain>
    </source>
</reference>
<feature type="domain" description="PAS" evidence="17">
    <location>
        <begin position="875"/>
        <end position="913"/>
    </location>
</feature>
<accession>A0ABV6YRT5</accession>
<protein>
    <recommendedName>
        <fullName evidence="3">histidine kinase</fullName>
        <ecNumber evidence="3">2.7.13.3</ecNumber>
    </recommendedName>
</protein>
<evidence type="ECO:0000256" key="14">
    <source>
        <dbReference type="SAM" id="MobiDB-lite"/>
    </source>
</evidence>
<keyword evidence="9" id="KW-1133">Transmembrane helix</keyword>
<dbReference type="Gene3D" id="1.20.120.160">
    <property type="entry name" value="HPT domain"/>
    <property type="match status" value="1"/>
</dbReference>
<evidence type="ECO:0000256" key="9">
    <source>
        <dbReference type="ARBA" id="ARBA00022989"/>
    </source>
</evidence>
<dbReference type="InterPro" id="IPR035965">
    <property type="entry name" value="PAS-like_dom_sf"/>
</dbReference>
<keyword evidence="7" id="KW-0547">Nucleotide-binding</keyword>
<sequence>MVSALINKVNGSAKDSLPIWLKIISILFLLTASSTPASGAHQRELKFEQITAKEGLPLSTIYSILQDHKGFLWLGGDSGGLVRYDSYYFKVYRHDAQEPTSISNNNVSCIFEDYKGLIWCATWGGGVSVFDPVTETFRHYKHDPDDPHTISDNRVQVIYEDNKRALWFGTYSGGLNRFHAETERFTVFKHDPDEPHSLSSNHIWCIVQDRFSNFWIATSAGLNKMDRVSEQFTHYEHDPHNPDSLSHNEVRWLYIDRKGTLWISTRGGFDRFNAQTAKFIHYPSNLNVDNIWQNNYPYKIVEDQFGTMWVSTRNSGLNLFDRETGQFVVYDHDATDLNSISHDDIRSLKEDRSGILWIGTRGGGLNKVDLNPKQFMHYKHNPGNPNSLSHNNIRAICEDQKGMLWVGTVGGGLNKIDQAKHLFWHYKHNPANPTSLSNDFIWSIFEDKAGYLWFGTEDGLNQFDPETQKFVRYKHDPKNPGSISYNDVSVIFEDDQGILWVGTWGGGLNIFDRNNNFFNSFKHDPADLNSISHNNIRAVFQDRTGNLWIGTMGGLNRFDYENERFFRYEHSVNEPGSISDNDVLSICEDQTGTLWFGTRSNLNKFNRQKNNFSHYTMKHGLPDNIIYGILEENKTALYPGGHLWLSTNNGLAKFNPRTKTCKNYDYRDGLQSYVFSEVAFFKSKSGQMFFGGINGLNAFYPEQVQNNTDIPPIALTQFKILNKTTPNSDAPLEKSITHTDELLLSHTDKVISFDFVALDFSNPEKNQYAYKMEGFDDHWLNVGSKHSATYTNLAPGKYTFRVKGSNNDGFWNEEGTAISIIITPPPWNTWWAYCLYGLALFGAIYGYIRFKTYAQARELAQKRKELEHERKIAASERKYRNIIENATEGIFQATPDGRLLTVNPSLANILGFNSVDDLIANTTDMMKQFILDPQQGLELLRLLTEEGRVKNFETRARKKKGNVIDISLNMHSVLDENQNLLHYEGLLEDITERKTAEKLRIAKEAAEAATQSKSDFLASMSHEIRTPMNAILGLSNLAIKTDLKPRQRDYIEKISYSARSLLGIINDILDFSKIEAGKLSLESLKFNVSDVMDSLGDILADKAAEKGLELIFAMDDDVPEALIGDSLRLGQILINLTSNAIKFTAQGEVLVKVKTVEKHKERVILRFSISDTGIGIKQNQIRQLFDSFTQADGSTSRKYGGTGLGLSISKRLVEMMKGKIWVESEIGVGSSFFFELEFRYQREEHDEKPAPPSNLKGKKVLVVDDNATARLILEELVSSLQFEVTTVCSGEEALQAINLAPPEAPYELVLMDWKMPGMDGITASKKIKEDTVSTHVPVIIMVTAFGREEVMQKATKVGIDAFLIKPIKQSVLYDTIMQSLGQEVATGTPDKRLQTTETKTDADLTGIHILLVEDNSINQQVAVEILQTAAVTVQVAENGQVACEKVNKSNFDAILMDIQMPVMDGYETTRLIRKNPKFKKLPIIAMTAHAMRGDREKCFEAGMNDYVTKPIESDQLLATLAKWISVSDRKETAPAPLSTQKMPPKTDTDFPQSLPGLDIKSGLKRIGGNRRLYLKILAEFRQEFAQVVENLKAALNNNDDEKALEVAHTLKGVSGNIAANNLYDVTYELEKAIKAGNVDIAGTHLTQVRKAVDVILTSIQMLLPPETTTIPNPESTEQSPVRETVTISSICFTLADLLRKNNPKAEEYLQSLKNKLGSDQHDDIKLLEQQMFKFDFKGALTTLTRFAETIGVALEN</sequence>
<feature type="modified residue" description="4-aspartylphosphate" evidence="13">
    <location>
        <position position="1312"/>
    </location>
</feature>
<feature type="domain" description="PAC" evidence="18">
    <location>
        <begin position="950"/>
        <end position="1002"/>
    </location>
</feature>
<dbReference type="InterPro" id="IPR011006">
    <property type="entry name" value="CheY-like_superfamily"/>
</dbReference>
<evidence type="ECO:0000259" key="16">
    <source>
        <dbReference type="PROSITE" id="PS50110"/>
    </source>
</evidence>
<feature type="domain" description="Response regulatory" evidence="16">
    <location>
        <begin position="1408"/>
        <end position="1524"/>
    </location>
</feature>
<name>A0ABV6YRT5_UNCC1</name>
<evidence type="ECO:0000259" key="19">
    <source>
        <dbReference type="PROSITE" id="PS50894"/>
    </source>
</evidence>
<dbReference type="InterPro" id="IPR005467">
    <property type="entry name" value="His_kinase_dom"/>
</dbReference>
<feature type="domain" description="HPt" evidence="19">
    <location>
        <begin position="1569"/>
        <end position="1662"/>
    </location>
</feature>
<dbReference type="Gene3D" id="2.60.40.10">
    <property type="entry name" value="Immunoglobulins"/>
    <property type="match status" value="1"/>
</dbReference>